<feature type="domain" description="Beta-lactamase-related" evidence="1">
    <location>
        <begin position="7"/>
        <end position="371"/>
    </location>
</feature>
<dbReference type="PANTHER" id="PTHR43283">
    <property type="entry name" value="BETA-LACTAMASE-RELATED"/>
    <property type="match status" value="1"/>
</dbReference>
<evidence type="ECO:0000313" key="3">
    <source>
        <dbReference type="Proteomes" id="UP000275456"/>
    </source>
</evidence>
<dbReference type="Gene3D" id="3.40.710.10">
    <property type="entry name" value="DD-peptidase/beta-lactamase superfamily"/>
    <property type="match status" value="1"/>
</dbReference>
<keyword evidence="3" id="KW-1185">Reference proteome</keyword>
<dbReference type="InterPro" id="IPR050789">
    <property type="entry name" value="Diverse_Enzym_Activities"/>
</dbReference>
<evidence type="ECO:0000259" key="1">
    <source>
        <dbReference type="Pfam" id="PF00144"/>
    </source>
</evidence>
<dbReference type="OrthoDB" id="9809635at2"/>
<proteinExistence type="predicted"/>
<dbReference type="EMBL" id="RKHJ01000001">
    <property type="protein sequence ID" value="ROR65228.1"/>
    <property type="molecule type" value="Genomic_DNA"/>
</dbReference>
<dbReference type="Pfam" id="PF00144">
    <property type="entry name" value="Beta-lactamase"/>
    <property type="match status" value="1"/>
</dbReference>
<dbReference type="Proteomes" id="UP000275456">
    <property type="component" value="Unassembled WGS sequence"/>
</dbReference>
<gene>
    <name evidence="2" type="ORF">EDD26_0593</name>
</gene>
<dbReference type="InterPro" id="IPR012338">
    <property type="entry name" value="Beta-lactam/transpept-like"/>
</dbReference>
<protein>
    <submittedName>
        <fullName evidence="2">CubicO group peptidase (Beta-lactamase class C family)</fullName>
    </submittedName>
</protein>
<sequence length="394" mass="40858">MELRAALQQVADEAVEQHGVPGVVAAVADQEVIAVAAAGERAIGGARMTRDTVFRIASVTKPIIAAAALALVDRGVLRLDAPVVEWLPELAEPRVLRHPAAELDDTVPAERPLLVEHLLALTGGLGFTDDMGTPLAAALTDRLRQGRDDPAGWPGPDAWLAEAASLPLAHQPADGWTYNTGYDIVGVLLARAAGRSLGAVLADTLLNPLGMVDTGFRLRPEQVPRTATAYAAQGSGLEPIDGPDGAWTGDIAFESGSGGLVSTADDLLAFGRMLLAGGDAPVATGGGRVLSPSAVARILAPGEPSPPDHVFLEGQSWSLGGSVDVVERHPWDVLGRYGWIGGSGTALYAYPAAGQVAVWLTQRELAGADDAERMVPMLTLAAERAKQVARGPAH</sequence>
<reference evidence="2 3" key="1">
    <citation type="submission" date="2018-11" db="EMBL/GenBank/DDBJ databases">
        <title>Sequencing the genomes of 1000 actinobacteria strains.</title>
        <authorList>
            <person name="Klenk H.-P."/>
        </authorList>
    </citation>
    <scope>NUCLEOTIDE SEQUENCE [LARGE SCALE GENOMIC DNA]</scope>
    <source>
        <strain evidence="2 3">DSM 9580</strain>
    </source>
</reference>
<dbReference type="SUPFAM" id="SSF56601">
    <property type="entry name" value="beta-lactamase/transpeptidase-like"/>
    <property type="match status" value="1"/>
</dbReference>
<comment type="caution">
    <text evidence="2">The sequence shown here is derived from an EMBL/GenBank/DDBJ whole genome shotgun (WGS) entry which is preliminary data.</text>
</comment>
<dbReference type="AlphaFoldDB" id="A0A3N2AQN5"/>
<evidence type="ECO:0000313" key="2">
    <source>
        <dbReference type="EMBL" id="ROR65228.1"/>
    </source>
</evidence>
<organism evidence="2 3">
    <name type="scientific">Agrococcus jenensis</name>
    <dbReference type="NCBI Taxonomy" id="46353"/>
    <lineage>
        <taxon>Bacteria</taxon>
        <taxon>Bacillati</taxon>
        <taxon>Actinomycetota</taxon>
        <taxon>Actinomycetes</taxon>
        <taxon>Micrococcales</taxon>
        <taxon>Microbacteriaceae</taxon>
        <taxon>Agrococcus</taxon>
    </lineage>
</organism>
<accession>A0A3N2AQN5</accession>
<dbReference type="RefSeq" id="WP_123698414.1">
    <property type="nucleotide sequence ID" value="NZ_RKHJ01000001.1"/>
</dbReference>
<name>A0A3N2AQN5_9MICO</name>
<dbReference type="PANTHER" id="PTHR43283:SF3">
    <property type="entry name" value="BETA-LACTAMASE FAMILY PROTEIN (AFU_ORTHOLOGUE AFUA_5G07500)"/>
    <property type="match status" value="1"/>
</dbReference>
<dbReference type="InterPro" id="IPR001466">
    <property type="entry name" value="Beta-lactam-related"/>
</dbReference>